<accession>A0A7T3BVC0</accession>
<evidence type="ECO:0000313" key="7">
    <source>
        <dbReference type="Proteomes" id="UP000594903"/>
    </source>
</evidence>
<reference evidence="6 7" key="1">
    <citation type="submission" date="2020-12" db="EMBL/GenBank/DDBJ databases">
        <title>FDA dAtabase for Regulatory Grade micrObial Sequences (FDA-ARGOS): Supporting development and validation of Infectious Disease Dx tests.</title>
        <authorList>
            <person name="Sproer C."/>
            <person name="Gronow S."/>
            <person name="Severitt S."/>
            <person name="Schroder I."/>
            <person name="Tallon L."/>
            <person name="Sadzewicz L."/>
            <person name="Zhao X."/>
            <person name="Boylan J."/>
            <person name="Ott S."/>
            <person name="Bowen H."/>
            <person name="Vavikolanu K."/>
            <person name="Mehta A."/>
            <person name="Aluvathingal J."/>
            <person name="Nadendla S."/>
            <person name="Lowell S."/>
            <person name="Myers T."/>
            <person name="Yan Y."/>
            <person name="Sichtig H."/>
        </authorList>
    </citation>
    <scope>NUCLEOTIDE SEQUENCE [LARGE SCALE GENOMIC DNA]</scope>
    <source>
        <strain evidence="6 7">FDAARGOS_872</strain>
    </source>
</reference>
<dbReference type="InterPro" id="IPR006452">
    <property type="entry name" value="Formate_DH_accessory"/>
</dbReference>
<dbReference type="InterPro" id="IPR056797">
    <property type="entry name" value="FdhE_central"/>
</dbReference>
<dbReference type="Proteomes" id="UP000594903">
    <property type="component" value="Chromosome"/>
</dbReference>
<dbReference type="Gene3D" id="3.90.1670.10">
    <property type="entry name" value="FdhE-like domain"/>
    <property type="match status" value="1"/>
</dbReference>
<dbReference type="PANTHER" id="PTHR37689">
    <property type="entry name" value="PROTEIN FDHE"/>
    <property type="match status" value="1"/>
</dbReference>
<dbReference type="Pfam" id="PF24860">
    <property type="entry name" value="FdhE_C"/>
    <property type="match status" value="1"/>
</dbReference>
<gene>
    <name evidence="2 6" type="primary">fdhE</name>
    <name evidence="6" type="ORF">I6G29_00825</name>
</gene>
<evidence type="ECO:0000313" key="6">
    <source>
        <dbReference type="EMBL" id="QPT41268.1"/>
    </source>
</evidence>
<comment type="function">
    <text evidence="2">Necessary for formate dehydrogenase activity.</text>
</comment>
<dbReference type="EMBL" id="CP065725">
    <property type="protein sequence ID" value="QPT41268.1"/>
    <property type="molecule type" value="Genomic_DNA"/>
</dbReference>
<dbReference type="HAMAP" id="MF_00611">
    <property type="entry name" value="FdeH"/>
    <property type="match status" value="1"/>
</dbReference>
<protein>
    <recommendedName>
        <fullName evidence="2">Protein FdhE homolog</fullName>
    </recommendedName>
</protein>
<evidence type="ECO:0000259" key="4">
    <source>
        <dbReference type="Pfam" id="PF24859"/>
    </source>
</evidence>
<keyword evidence="7" id="KW-1185">Reference proteome</keyword>
<comment type="subcellular location">
    <subcellularLocation>
        <location evidence="2">Cytoplasm</location>
    </subcellularLocation>
</comment>
<feature type="domain" description="FdhE N-terminal" evidence="3">
    <location>
        <begin position="20"/>
        <end position="177"/>
    </location>
</feature>
<organism evidence="6 7">
    <name type="scientific">Oligella ureolytica</name>
    <dbReference type="NCBI Taxonomy" id="90244"/>
    <lineage>
        <taxon>Bacteria</taxon>
        <taxon>Pseudomonadati</taxon>
        <taxon>Pseudomonadota</taxon>
        <taxon>Betaproteobacteria</taxon>
        <taxon>Burkholderiales</taxon>
        <taxon>Alcaligenaceae</taxon>
        <taxon>Oligella</taxon>
    </lineage>
</organism>
<feature type="domain" description="FdhE central" evidence="4">
    <location>
        <begin position="190"/>
        <end position="227"/>
    </location>
</feature>
<name>A0A7T3BVC0_9BURK</name>
<dbReference type="InterPro" id="IPR056796">
    <property type="entry name" value="FdhE_C"/>
</dbReference>
<dbReference type="CDD" id="cd16341">
    <property type="entry name" value="FdhE"/>
    <property type="match status" value="1"/>
</dbReference>
<evidence type="ECO:0000259" key="5">
    <source>
        <dbReference type="Pfam" id="PF24860"/>
    </source>
</evidence>
<evidence type="ECO:0000256" key="1">
    <source>
        <dbReference type="ARBA" id="ARBA00022490"/>
    </source>
</evidence>
<evidence type="ECO:0000256" key="2">
    <source>
        <dbReference type="HAMAP-Rule" id="MF_00611"/>
    </source>
</evidence>
<feature type="domain" description="FdhE C-terminal" evidence="5">
    <location>
        <begin position="228"/>
        <end position="304"/>
    </location>
</feature>
<dbReference type="InterPro" id="IPR056774">
    <property type="entry name" value="FdhE_N"/>
</dbReference>
<sequence length="318" mass="34729">MKLKNIRSKEEILDDSIGSFPRIILPEGKATFTSRAARLKQLAPGNVLEDYLQLVAVLSEAQADVFGKYAVPSLDEARIDSSQKHGMPALQPDTVERDGVWLTILDDILQYFIKAEGVPAAALDVANSLIKQIKENPAAIEAITDRILADQDTDPAMAPVIMAALQVYWTQMALDLGVDNLPVVQKESGVCPCCGSLPVSSVVQIGSNQGVRYLSCSLCSTLWHMVRVVCTTCQLTKDINYYHLEGGSEAIKAESCPSCNSYRKIFYQEKDLFVDPVADDLASLQLDILMGEQGVNRASGNPFLWQAADDADEAEQES</sequence>
<dbReference type="PIRSF" id="PIRSF018296">
    <property type="entry name" value="Format_dh_formtn"/>
    <property type="match status" value="1"/>
</dbReference>
<dbReference type="InterPro" id="IPR024064">
    <property type="entry name" value="FdhE-like_sf"/>
</dbReference>
<dbReference type="PANTHER" id="PTHR37689:SF1">
    <property type="entry name" value="PROTEIN FDHE"/>
    <property type="match status" value="1"/>
</dbReference>
<dbReference type="NCBIfam" id="TIGR01562">
    <property type="entry name" value="FdhE"/>
    <property type="match status" value="1"/>
</dbReference>
<dbReference type="Pfam" id="PF24859">
    <property type="entry name" value="FdhE_central"/>
    <property type="match status" value="1"/>
</dbReference>
<comment type="similarity">
    <text evidence="2">Belongs to the FdhE family.</text>
</comment>
<dbReference type="Pfam" id="PF04216">
    <property type="entry name" value="FdhE_N"/>
    <property type="match status" value="1"/>
</dbReference>
<keyword evidence="1 2" id="KW-0963">Cytoplasm</keyword>
<evidence type="ECO:0000259" key="3">
    <source>
        <dbReference type="Pfam" id="PF04216"/>
    </source>
</evidence>
<dbReference type="SUPFAM" id="SSF144020">
    <property type="entry name" value="FdhE-like"/>
    <property type="match status" value="1"/>
</dbReference>
<proteinExistence type="inferred from homology"/>